<evidence type="ECO:0008006" key="3">
    <source>
        <dbReference type="Google" id="ProtNLM"/>
    </source>
</evidence>
<accession>A0ABY0IKU7</accession>
<organism evidence="1 2">
    <name type="scientific">Halobacteriovorax vibrionivorans</name>
    <dbReference type="NCBI Taxonomy" id="2152716"/>
    <lineage>
        <taxon>Bacteria</taxon>
        <taxon>Pseudomonadati</taxon>
        <taxon>Bdellovibrionota</taxon>
        <taxon>Bacteriovoracia</taxon>
        <taxon>Bacteriovoracales</taxon>
        <taxon>Halobacteriovoraceae</taxon>
        <taxon>Halobacteriovorax</taxon>
    </lineage>
</organism>
<comment type="caution">
    <text evidence="1">The sequence shown here is derived from an EMBL/GenBank/DDBJ whole genome shotgun (WGS) entry which is preliminary data.</text>
</comment>
<proteinExistence type="predicted"/>
<evidence type="ECO:0000313" key="1">
    <source>
        <dbReference type="EMBL" id="RZF22773.1"/>
    </source>
</evidence>
<reference evidence="2" key="1">
    <citation type="journal article" date="2019" name="Int. J. Syst. Evol. Microbiol.">
        <title>Halobacteriovorax valvorus sp. nov., a novel prokaryotic predator isolated from coastal seawater of China.</title>
        <authorList>
            <person name="Chen M.-X."/>
        </authorList>
    </citation>
    <scope>NUCLEOTIDE SEQUENCE [LARGE SCALE GENOMIC DNA]</scope>
    <source>
        <strain evidence="2">BL9</strain>
    </source>
</reference>
<name>A0ABY0IKU7_9BACT</name>
<sequence>MFKKIILTTILILSVGVGYWGFTKLQTKKTLSPDQIEEIASTLKFEWENARLDKEGQCKTLSYVDDQYYQCFPEYLQCLLEKKLVNVYLDKKVKTLSLVQGYSYHQMPSFRYYDFVVKAQDYDEELQLSFVDSCQETYVPQRYYPFMANKREVTISWDNFNRNLFVDKFHVQNWEVKNWKNLANDKLSKSAYKKIKDKNLYSYTYGLSVEEMEAYCRFQGKSLLTARVFDAISIHPEDLTDNTTKYLRAPLYPWTRKNTKTLLNKIQRMKEFHVEEIKEEERLSLCEKSYSSECLDQNYIQKDSRNVSWAGVYQIFGGPFEYLRNIIHPSENLKLSSFYFSWHSKAHQNGMRGYWDGEGYGLNNIAFDPLRADKLTNDYRIAFRCMRSL</sequence>
<dbReference type="EMBL" id="QDKL01000001">
    <property type="protein sequence ID" value="RZF22773.1"/>
    <property type="molecule type" value="Genomic_DNA"/>
</dbReference>
<protein>
    <recommendedName>
        <fullName evidence="3">Sulfatase-modifying factor enzyme domain-containing protein</fullName>
    </recommendedName>
</protein>
<dbReference type="Proteomes" id="UP000443582">
    <property type="component" value="Unassembled WGS sequence"/>
</dbReference>
<evidence type="ECO:0000313" key="2">
    <source>
        <dbReference type="Proteomes" id="UP000443582"/>
    </source>
</evidence>
<gene>
    <name evidence="1" type="ORF">DAY19_03080</name>
</gene>
<keyword evidence="2" id="KW-1185">Reference proteome</keyword>
<dbReference type="RefSeq" id="WP_114705718.1">
    <property type="nucleotide sequence ID" value="NZ_QDKL01000001.1"/>
</dbReference>